<keyword evidence="9" id="KW-1185">Reference proteome</keyword>
<reference evidence="8" key="1">
    <citation type="submission" date="2021-12" db="EMBL/GenBank/DDBJ databases">
        <authorList>
            <person name="King R."/>
        </authorList>
    </citation>
    <scope>NUCLEOTIDE SEQUENCE</scope>
</reference>
<comment type="subcellular location">
    <subcellularLocation>
        <location evidence="1">Membrane</location>
        <topology evidence="1">Single-pass membrane protein</topology>
    </subcellularLocation>
</comment>
<comment type="similarity">
    <text evidence="2">Belongs to the SMIM8 family.</text>
</comment>
<dbReference type="AlphaFoldDB" id="A0A9P0B9M1"/>
<organism evidence="8 9">
    <name type="scientific">Brassicogethes aeneus</name>
    <name type="common">Rape pollen beetle</name>
    <name type="synonym">Meligethes aeneus</name>
    <dbReference type="NCBI Taxonomy" id="1431903"/>
    <lineage>
        <taxon>Eukaryota</taxon>
        <taxon>Metazoa</taxon>
        <taxon>Ecdysozoa</taxon>
        <taxon>Arthropoda</taxon>
        <taxon>Hexapoda</taxon>
        <taxon>Insecta</taxon>
        <taxon>Pterygota</taxon>
        <taxon>Neoptera</taxon>
        <taxon>Endopterygota</taxon>
        <taxon>Coleoptera</taxon>
        <taxon>Polyphaga</taxon>
        <taxon>Cucujiformia</taxon>
        <taxon>Nitidulidae</taxon>
        <taxon>Meligethinae</taxon>
        <taxon>Brassicogethes</taxon>
    </lineage>
</organism>
<dbReference type="OrthoDB" id="1880105at2759"/>
<dbReference type="PANTHER" id="PTHR14274">
    <property type="entry name" value="SMALL INTEGRAL MEMBRANE PROTEIN 8"/>
    <property type="match status" value="1"/>
</dbReference>
<dbReference type="Pfam" id="PF14937">
    <property type="entry name" value="DUF4500"/>
    <property type="match status" value="1"/>
</dbReference>
<dbReference type="Proteomes" id="UP001154078">
    <property type="component" value="Chromosome 5"/>
</dbReference>
<evidence type="ECO:0000256" key="2">
    <source>
        <dbReference type="ARBA" id="ARBA00009328"/>
    </source>
</evidence>
<dbReference type="InterPro" id="IPR026686">
    <property type="entry name" value="UPF0708"/>
</dbReference>
<evidence type="ECO:0000256" key="6">
    <source>
        <dbReference type="ARBA" id="ARBA00023136"/>
    </source>
</evidence>
<proteinExistence type="inferred from homology"/>
<name>A0A9P0B9M1_BRAAE</name>
<evidence type="ECO:0000256" key="1">
    <source>
        <dbReference type="ARBA" id="ARBA00004167"/>
    </source>
</evidence>
<evidence type="ECO:0000256" key="4">
    <source>
        <dbReference type="ARBA" id="ARBA00022692"/>
    </source>
</evidence>
<keyword evidence="4 7" id="KW-0812">Transmembrane</keyword>
<dbReference type="GO" id="GO:0016020">
    <property type="term" value="C:membrane"/>
    <property type="evidence" value="ECO:0007669"/>
    <property type="project" value="UniProtKB-SubCell"/>
</dbReference>
<keyword evidence="5 7" id="KW-1133">Transmembrane helix</keyword>
<gene>
    <name evidence="8" type="ORF">MELIAE_LOCUS8080</name>
</gene>
<accession>A0A9P0B9M1</accession>
<sequence length="84" mass="9539">MNDQKEPAPGDGIRSLKTSRIFKAVNFELYAKPNLAIMGLGLIALATCTGYIAYMRYQHEQQGYYTVVKDDGTETFLKKKSKWD</sequence>
<dbReference type="EMBL" id="OV121136">
    <property type="protein sequence ID" value="CAH0557336.1"/>
    <property type="molecule type" value="Genomic_DNA"/>
</dbReference>
<evidence type="ECO:0000313" key="8">
    <source>
        <dbReference type="EMBL" id="CAH0557336.1"/>
    </source>
</evidence>
<feature type="transmembrane region" description="Helical" evidence="7">
    <location>
        <begin position="35"/>
        <end position="54"/>
    </location>
</feature>
<keyword evidence="6 7" id="KW-0472">Membrane</keyword>
<protein>
    <recommendedName>
        <fullName evidence="3">Small integral membrane protein 8</fullName>
    </recommendedName>
</protein>
<dbReference type="PANTHER" id="PTHR14274:SF1">
    <property type="entry name" value="SMALL INTEGRAL MEMBRANE PROTEIN 8"/>
    <property type="match status" value="1"/>
</dbReference>
<evidence type="ECO:0000256" key="7">
    <source>
        <dbReference type="SAM" id="Phobius"/>
    </source>
</evidence>
<evidence type="ECO:0000256" key="5">
    <source>
        <dbReference type="ARBA" id="ARBA00022989"/>
    </source>
</evidence>
<evidence type="ECO:0000256" key="3">
    <source>
        <dbReference type="ARBA" id="ARBA00014451"/>
    </source>
</evidence>
<evidence type="ECO:0000313" key="9">
    <source>
        <dbReference type="Proteomes" id="UP001154078"/>
    </source>
</evidence>